<evidence type="ECO:0000256" key="1">
    <source>
        <dbReference type="SAM" id="MobiDB-lite"/>
    </source>
</evidence>
<feature type="compositionally biased region" description="Low complexity" evidence="1">
    <location>
        <begin position="161"/>
        <end position="175"/>
    </location>
</feature>
<feature type="region of interest" description="Disordered" evidence="1">
    <location>
        <begin position="1"/>
        <end position="32"/>
    </location>
</feature>
<sequence length="231" mass="25640">MSDLVLHKTTSTENETANANSHFNEQEDSNTATDMDLVKQKETVKPGPLKIAANSTLLCIDIENSQEETADDNADDRLVAVPELKLHATSQRAKRRKYTILGVYDYLFGPPQRQPPDYSRYTSQLWRQQQPVPQPQQTIWTQYGPGSGYYHRGQNASHGENPNQGQYPNQGNPYPHGDGGYQGAFGYDGGGPLLYDPGSRNSFVRLVMGLVLLMLLATAAFLAIVLTIQLQ</sequence>
<dbReference type="OrthoDB" id="7933078at2759"/>
<evidence type="ECO:0000313" key="3">
    <source>
        <dbReference type="EMBL" id="PZC76869.1"/>
    </source>
</evidence>
<keyword evidence="2" id="KW-1133">Transmembrane helix</keyword>
<feature type="region of interest" description="Disordered" evidence="1">
    <location>
        <begin position="150"/>
        <end position="182"/>
    </location>
</feature>
<reference evidence="3 4" key="1">
    <citation type="journal article" date="2017" name="BMC Biol.">
        <title>Genomic innovations, transcriptional plasticity and gene loss underlying the evolution and divergence of two highly polyphagous and invasive Helicoverpa pest species.</title>
        <authorList>
            <person name="Pearce S.L."/>
            <person name="Clarke D.F."/>
            <person name="East P.D."/>
            <person name="Elfekih S."/>
            <person name="Gordon K.H."/>
            <person name="Jermiin L.S."/>
            <person name="McGaughran A."/>
            <person name="Oakeshott J.G."/>
            <person name="Papanikolaou A."/>
            <person name="Perera O.P."/>
            <person name="Rane R.V."/>
            <person name="Richards S."/>
            <person name="Tay W.T."/>
            <person name="Walsh T.K."/>
            <person name="Anderson A."/>
            <person name="Anderson C.J."/>
            <person name="Asgari S."/>
            <person name="Board P.G."/>
            <person name="Bretschneider A."/>
            <person name="Campbell P.M."/>
            <person name="Chertemps T."/>
            <person name="Christeller J.T."/>
            <person name="Coppin C.W."/>
            <person name="Downes S.J."/>
            <person name="Duan G."/>
            <person name="Farnsworth C.A."/>
            <person name="Good R.T."/>
            <person name="Han L.B."/>
            <person name="Han Y.C."/>
            <person name="Hatje K."/>
            <person name="Horne I."/>
            <person name="Huang Y.P."/>
            <person name="Hughes D.S."/>
            <person name="Jacquin-Joly E."/>
            <person name="James W."/>
            <person name="Jhangiani S."/>
            <person name="Kollmar M."/>
            <person name="Kuwar S.S."/>
            <person name="Li S."/>
            <person name="Liu N.Y."/>
            <person name="Maibeche M.T."/>
            <person name="Miller J.R."/>
            <person name="Montagne N."/>
            <person name="Perry T."/>
            <person name="Qu J."/>
            <person name="Song S.V."/>
            <person name="Sutton G.G."/>
            <person name="Vogel H."/>
            <person name="Walenz B.P."/>
            <person name="Xu W."/>
            <person name="Zhang H.J."/>
            <person name="Zou Z."/>
            <person name="Batterham P."/>
            <person name="Edwards O.R."/>
            <person name="Feyereisen R."/>
            <person name="Gibbs R.A."/>
            <person name="Heckel D.G."/>
            <person name="McGrath A."/>
            <person name="Robin C."/>
            <person name="Scherer S.E."/>
            <person name="Worley K.C."/>
            <person name="Wu Y.D."/>
        </authorList>
    </citation>
    <scope>NUCLEOTIDE SEQUENCE [LARGE SCALE GENOMIC DNA]</scope>
    <source>
        <strain evidence="3">Harm_GR_Male_#8</strain>
        <tissue evidence="3">Whole organism</tissue>
    </source>
</reference>
<organism evidence="3 4">
    <name type="scientific">Helicoverpa armigera</name>
    <name type="common">Cotton bollworm</name>
    <name type="synonym">Heliothis armigera</name>
    <dbReference type="NCBI Taxonomy" id="29058"/>
    <lineage>
        <taxon>Eukaryota</taxon>
        <taxon>Metazoa</taxon>
        <taxon>Ecdysozoa</taxon>
        <taxon>Arthropoda</taxon>
        <taxon>Hexapoda</taxon>
        <taxon>Insecta</taxon>
        <taxon>Pterygota</taxon>
        <taxon>Neoptera</taxon>
        <taxon>Endopterygota</taxon>
        <taxon>Lepidoptera</taxon>
        <taxon>Glossata</taxon>
        <taxon>Ditrysia</taxon>
        <taxon>Noctuoidea</taxon>
        <taxon>Noctuidae</taxon>
        <taxon>Heliothinae</taxon>
        <taxon>Helicoverpa</taxon>
    </lineage>
</organism>
<keyword evidence="2" id="KW-0812">Transmembrane</keyword>
<proteinExistence type="predicted"/>
<protein>
    <submittedName>
        <fullName evidence="3">Uncharacterized protein</fullName>
    </submittedName>
</protein>
<dbReference type="AlphaFoldDB" id="A0A2W1BP98"/>
<name>A0A2W1BP98_HELAM</name>
<feature type="transmembrane region" description="Helical" evidence="2">
    <location>
        <begin position="206"/>
        <end position="228"/>
    </location>
</feature>
<dbReference type="EMBL" id="KZ149943">
    <property type="protein sequence ID" value="PZC76869.1"/>
    <property type="molecule type" value="Genomic_DNA"/>
</dbReference>
<feature type="compositionally biased region" description="Low complexity" evidence="1">
    <location>
        <begin position="9"/>
        <end position="21"/>
    </location>
</feature>
<evidence type="ECO:0000313" key="4">
    <source>
        <dbReference type="Proteomes" id="UP000249218"/>
    </source>
</evidence>
<evidence type="ECO:0000256" key="2">
    <source>
        <dbReference type="SAM" id="Phobius"/>
    </source>
</evidence>
<keyword evidence="2" id="KW-0472">Membrane</keyword>
<accession>A0A2W1BP98</accession>
<gene>
    <name evidence="3" type="primary">HaOG204051</name>
    <name evidence="3" type="ORF">B5X24_HaOG204051</name>
</gene>
<keyword evidence="4" id="KW-1185">Reference proteome</keyword>
<dbReference type="Proteomes" id="UP000249218">
    <property type="component" value="Unassembled WGS sequence"/>
</dbReference>